<evidence type="ECO:0000313" key="1">
    <source>
        <dbReference type="EMBL" id="ADR74170.1"/>
    </source>
</evidence>
<accession>E5KWQ3</accession>
<proteinExistence type="predicted"/>
<sequence length="55" mass="6487">MCDNVRVIGLIKYGSFYKHKYEMIGWCSQNSGKELFTTEILWDSKKYNHAVLLNL</sequence>
<name>E5KWQ3_9BACT</name>
<dbReference type="EMBL" id="HQ231916">
    <property type="protein sequence ID" value="ADR74170.1"/>
    <property type="molecule type" value="Genomic_DNA"/>
</dbReference>
<organism evidence="1">
    <name type="scientific">uncultured bacterium 52B7</name>
    <dbReference type="NCBI Taxonomy" id="933047"/>
    <lineage>
        <taxon>Bacteria</taxon>
        <taxon>environmental samples</taxon>
    </lineage>
</organism>
<reference evidence="1" key="1">
    <citation type="journal article" date="2010" name="PLoS ONE">
        <title>Functional metagenomics: a high throughput screening method to decipher microbiota-driven NF-kappaB modulation in the human gut.</title>
        <authorList>
            <person name="Lakhdari O."/>
            <person name="Cultrone A."/>
            <person name="Tap J."/>
            <person name="Gloux K."/>
            <person name="Bernard F."/>
            <person name="Ehrlich S.D."/>
            <person name="Lefevre F."/>
            <person name="Dore J."/>
            <person name="Blottiere H.M."/>
        </authorList>
    </citation>
    <scope>NUCLEOTIDE SEQUENCE</scope>
</reference>
<dbReference type="AlphaFoldDB" id="E5KWQ3"/>
<protein>
    <submittedName>
        <fullName evidence="1">Uncharacterized protein</fullName>
    </submittedName>
</protein>